<evidence type="ECO:0000256" key="1">
    <source>
        <dbReference type="SAM" id="MobiDB-lite"/>
    </source>
</evidence>
<dbReference type="InterPro" id="IPR043502">
    <property type="entry name" value="DNA/RNA_pol_sf"/>
</dbReference>
<dbReference type="InterPro" id="IPR005312">
    <property type="entry name" value="DUF1759"/>
</dbReference>
<dbReference type="GO" id="GO:0071897">
    <property type="term" value="P:DNA biosynthetic process"/>
    <property type="evidence" value="ECO:0007669"/>
    <property type="project" value="UniProtKB-ARBA"/>
</dbReference>
<dbReference type="Pfam" id="PF03564">
    <property type="entry name" value="DUF1759"/>
    <property type="match status" value="1"/>
</dbReference>
<feature type="compositionally biased region" description="Basic residues" evidence="1">
    <location>
        <begin position="501"/>
        <end position="511"/>
    </location>
</feature>
<protein>
    <recommendedName>
        <fullName evidence="2">Integrase zinc-binding domain-containing protein</fullName>
    </recommendedName>
</protein>
<keyword evidence="4" id="KW-1185">Reference proteome</keyword>
<dbReference type="InterPro" id="IPR036397">
    <property type="entry name" value="RNaseH_sf"/>
</dbReference>
<evidence type="ECO:0000313" key="4">
    <source>
        <dbReference type="Proteomes" id="UP000479000"/>
    </source>
</evidence>
<dbReference type="Pfam" id="PF05380">
    <property type="entry name" value="Peptidase_A17"/>
    <property type="match status" value="1"/>
</dbReference>
<dbReference type="InterPro" id="IPR012337">
    <property type="entry name" value="RNaseH-like_sf"/>
</dbReference>
<dbReference type="Gene3D" id="1.10.340.70">
    <property type="match status" value="1"/>
</dbReference>
<dbReference type="GO" id="GO:0042575">
    <property type="term" value="C:DNA polymerase complex"/>
    <property type="evidence" value="ECO:0007669"/>
    <property type="project" value="UniProtKB-ARBA"/>
</dbReference>
<dbReference type="SUPFAM" id="SSF56672">
    <property type="entry name" value="DNA/RNA polymerases"/>
    <property type="match status" value="1"/>
</dbReference>
<dbReference type="Pfam" id="PF17921">
    <property type="entry name" value="Integrase_H2C2"/>
    <property type="match status" value="1"/>
</dbReference>
<dbReference type="Proteomes" id="UP000479000">
    <property type="component" value="Unassembled WGS sequence"/>
</dbReference>
<dbReference type="OrthoDB" id="6625636at2759"/>
<feature type="compositionally biased region" description="Polar residues" evidence="1">
    <location>
        <begin position="478"/>
        <end position="499"/>
    </location>
</feature>
<organism evidence="3 4">
    <name type="scientific">Nesidiocoris tenuis</name>
    <dbReference type="NCBI Taxonomy" id="355587"/>
    <lineage>
        <taxon>Eukaryota</taxon>
        <taxon>Metazoa</taxon>
        <taxon>Ecdysozoa</taxon>
        <taxon>Arthropoda</taxon>
        <taxon>Hexapoda</taxon>
        <taxon>Insecta</taxon>
        <taxon>Pterygota</taxon>
        <taxon>Neoptera</taxon>
        <taxon>Paraneoptera</taxon>
        <taxon>Hemiptera</taxon>
        <taxon>Heteroptera</taxon>
        <taxon>Panheteroptera</taxon>
        <taxon>Cimicomorpha</taxon>
        <taxon>Miridae</taxon>
        <taxon>Dicyphina</taxon>
        <taxon>Nesidiocoris</taxon>
    </lineage>
</organism>
<proteinExistence type="predicted"/>
<feature type="domain" description="Integrase zinc-binding" evidence="2">
    <location>
        <begin position="1135"/>
        <end position="1182"/>
    </location>
</feature>
<reference evidence="3 4" key="1">
    <citation type="submission" date="2020-02" db="EMBL/GenBank/DDBJ databases">
        <authorList>
            <person name="Ferguson B K."/>
        </authorList>
    </citation>
    <scope>NUCLEOTIDE SEQUENCE [LARGE SCALE GENOMIC DNA]</scope>
</reference>
<name>A0A6H5FVL3_9HEMI</name>
<evidence type="ECO:0000259" key="2">
    <source>
        <dbReference type="Pfam" id="PF17921"/>
    </source>
</evidence>
<feature type="region of interest" description="Disordered" evidence="1">
    <location>
        <begin position="475"/>
        <end position="521"/>
    </location>
</feature>
<feature type="region of interest" description="Disordered" evidence="1">
    <location>
        <begin position="345"/>
        <end position="373"/>
    </location>
</feature>
<dbReference type="GO" id="GO:0003676">
    <property type="term" value="F:nucleic acid binding"/>
    <property type="evidence" value="ECO:0007669"/>
    <property type="project" value="InterPro"/>
</dbReference>
<evidence type="ECO:0000313" key="3">
    <source>
        <dbReference type="EMBL" id="CAA9993657.1"/>
    </source>
</evidence>
<dbReference type="PANTHER" id="PTHR47331:SF4">
    <property type="entry name" value="PEPTIDASE S1 DOMAIN-CONTAINING PROTEIN"/>
    <property type="match status" value="1"/>
</dbReference>
<dbReference type="SUPFAM" id="SSF53098">
    <property type="entry name" value="Ribonuclease H-like"/>
    <property type="match status" value="1"/>
</dbReference>
<dbReference type="Gene3D" id="3.30.420.10">
    <property type="entry name" value="Ribonuclease H-like superfamily/Ribonuclease H"/>
    <property type="match status" value="1"/>
</dbReference>
<sequence>MPYSKQFLEDVEKISDQDCDASFFSKVRDALKILIGRSKENAQAAISNCNGLERCVREFRSLQSRSTAASSFSNARGEQMISSFSRFVLEAEELLGTFEGLANYQKIINIVSDRMFSARDAAEEAVYAYVENAKTAHSPRQSMDSCNDALTSQHNTLTALQTLTALSTAIPEFSGEVLEFDHFQALFQNCVNDLDVPDPHKLQVLITKLTGRMKQWVLPYIKNRRSFQEVWNNLVREFTDSYETTLARLDKVNDIPTITNDRPEVLQAFIQSVEAYASSVNAMKQSLDMADLMVYHQVIRRLPPHLHKTFYDEKIANTQALPTVRNLISFLQSRVIRNQAVIDKSTAPERRSSPLNTFTRSPARPSSPRQMRHSFGSNAVSKIHVNSQPSAPSPTVRCPRCLGDHFLYRCREFALLGLREKWDFVSLINYCTNCLSSPHDPSSCLSRRNCATCQRRHHSLLHNTDEVRDVPVSEISGPINQASDPRRSTSNIQDQTARSASRARYHQARHRTQADSIPNDEETNDGIYAHKFQKEGLPVSSPQIDGRGFSETSPHQLVSLRPPRHYESGAGHGVATADIRQMFRQIQHPEADRNFLRIVWRESPTKPIQDYRLTTVTYGTSSAPFLACRVLNELATQSELTYPIASQILKNSTYVDDLHIGGDTIQSALQARSQIVQVLDSACLELRKWAANDSRLLEGLPKEHLLSAGNFVELGSEEDQQFKILGVIWKSVSDTFSYRVSPPAQIATKRQMASQVGQVYDPVGWIIPVAVYARLIQRDVIRLKLDWDEQLPETIISKWKVFADSLQTLQSLSFPRHIPNSKGPFWLAAFADASEKAYAAVIYIITLVGSQPCVRLLTARARVAPIQMESLPRLELMACSLLADTLKRICQTIPQILPNQIFCFSDSTIALSWITANPAPVWKPFVGNRISKILKIVPRDRWFHIPSHLNPADVPSRGMLPSAIINCQLWWSGPPFLCSPIFEWPLTRVRPSLSDPIVASESKLKSISHTTSSSSDHFDQLVGRCSSLTKLQAVVAWSFRFTNNARSPCTKKSGPLSVSELKLAMNYLVKQVQNQTFSLEIADSSSANPKSRLSKTLGLFVDSEGVLRVGGRLHYAQLPHSSRHPALLPANHYFTTLVIKQAHEDCLHVGPRATYAYIQQRFWIVGGRHLVQRLLKGCSRCFSISPKPFQPPMGQLPMDRITLSAPFNQTGIDYAGPFSVSITGNRGSRVIDVHLSVFICLATKAVHLEVVLDLSTDGFLQCFDRFTSRRGYPSVVWTDNGKNFLGAANHLRRLKAVFTSPSHLKEVQQHTVRQGTIWKFIPPRAPHFGGIWEAACLPRASMEDPPQAATQCRF</sequence>
<dbReference type="EMBL" id="CADCXU010000972">
    <property type="protein sequence ID" value="CAA9993657.1"/>
    <property type="molecule type" value="Genomic_DNA"/>
</dbReference>
<accession>A0A6H5FVL3</accession>
<dbReference type="PANTHER" id="PTHR47331">
    <property type="entry name" value="PHD-TYPE DOMAIN-CONTAINING PROTEIN"/>
    <property type="match status" value="1"/>
</dbReference>
<dbReference type="InterPro" id="IPR041588">
    <property type="entry name" value="Integrase_H2C2"/>
</dbReference>
<gene>
    <name evidence="3" type="ORF">NTEN_LOCUS560</name>
</gene>
<dbReference type="InterPro" id="IPR008042">
    <property type="entry name" value="Retrotrans_Pao"/>
</dbReference>